<reference evidence="9 10" key="1">
    <citation type="submission" date="2016-11" db="EMBL/GenBank/DDBJ databases">
        <authorList>
            <person name="Jaros S."/>
            <person name="Januszkiewicz K."/>
            <person name="Wedrychowicz H."/>
        </authorList>
    </citation>
    <scope>NUCLEOTIDE SEQUENCE [LARGE SCALE GENOMIC DNA]</scope>
    <source>
        <strain evidence="9 10">DSM 15930</strain>
    </source>
</reference>
<dbReference type="InterPro" id="IPR038766">
    <property type="entry name" value="Membrane_comp_ABC_pdt"/>
</dbReference>
<name>A0A1M7F560_9FIRM</name>
<gene>
    <name evidence="9" type="ORF">SAMN02746066_00394</name>
</gene>
<feature type="transmembrane region" description="Helical" evidence="7">
    <location>
        <begin position="432"/>
        <end position="452"/>
    </location>
</feature>
<evidence type="ECO:0000259" key="8">
    <source>
        <dbReference type="Pfam" id="PF02687"/>
    </source>
</evidence>
<dbReference type="Pfam" id="PF02687">
    <property type="entry name" value="FtsX"/>
    <property type="match status" value="2"/>
</dbReference>
<dbReference type="AlphaFoldDB" id="A0A1M7F560"/>
<feature type="coiled-coil region" evidence="6">
    <location>
        <begin position="621"/>
        <end position="648"/>
    </location>
</feature>
<dbReference type="EMBL" id="FRCP01000005">
    <property type="protein sequence ID" value="SHL98829.1"/>
    <property type="molecule type" value="Genomic_DNA"/>
</dbReference>
<feature type="transmembrane region" description="Helical" evidence="7">
    <location>
        <begin position="706"/>
        <end position="727"/>
    </location>
</feature>
<organism evidence="9 10">
    <name type="scientific">Anaerosporobacter mobilis DSM 15930</name>
    <dbReference type="NCBI Taxonomy" id="1120996"/>
    <lineage>
        <taxon>Bacteria</taxon>
        <taxon>Bacillati</taxon>
        <taxon>Bacillota</taxon>
        <taxon>Clostridia</taxon>
        <taxon>Lachnospirales</taxon>
        <taxon>Lachnospiraceae</taxon>
        <taxon>Anaerosporobacter</taxon>
    </lineage>
</organism>
<evidence type="ECO:0000256" key="5">
    <source>
        <dbReference type="ARBA" id="ARBA00023136"/>
    </source>
</evidence>
<dbReference type="Proteomes" id="UP000184038">
    <property type="component" value="Unassembled WGS sequence"/>
</dbReference>
<keyword evidence="4 7" id="KW-1133">Transmembrane helix</keyword>
<dbReference type="InterPro" id="IPR003838">
    <property type="entry name" value="ABC3_permease_C"/>
</dbReference>
<keyword evidence="5 7" id="KW-0472">Membrane</keyword>
<feature type="transmembrane region" description="Helical" evidence="7">
    <location>
        <begin position="261"/>
        <end position="281"/>
    </location>
</feature>
<feature type="transmembrane region" description="Helical" evidence="7">
    <location>
        <begin position="21"/>
        <end position="40"/>
    </location>
</feature>
<accession>A0A1M7F560</accession>
<sequence length="787" mass="88803">MAILKLIKANIKSKKESFIGIAILVAIITCMLATIISVTVCLDSQYDNAISMTNTGDIVYIYNSDEVDNDMIKEITSMNEVEKVIQIPCISSRRVSTKLREYRSMVFFFAYEPDRQMYQFFDDKGSNLVPRQGEIYLPKAMEKKLGCKIGDTISVDTGYGEESVTITRFFEEPFIGAEMIGYKNVLINQEDLNRLRENTEEICVNMETIHVFIKDEIKNQANYKESKTLDKINKQTGVQNGCVTSMTKSEAKSFTLMMDNILSAIISCFAFLLLIVVLIVISHNVSSSIEMEYLSFGILKSQGFTNGLIRLSLVLQYLVAGIVGTLLGLLGSVFATNLLGKEFVSLTGLIWKGKLELGLSLLAVIALFLFIALFTFIKTKKIAKISPVQAFSLGHEPVYFKGKMDFYVDKMKHLPLSMKLVIKALVSNTKEYISTLFIIILLTTFTIMATSMNQLTKEENLYSMVGTIESHITVRITSDELRPLLANIRTTIEEETSITKEYSTNNAYFMVDGTQFLGRVIDHTDGVLQPALEGKNPEYNNEIAITEVMKDELGKDIGDTVIIDNSGVQEEFLIVGICKNMNDLGRNFTILLEGVHKMNPEFNIMDVSFCVTDDSKVESIVTTLETNLREYENEIRVSNNQKENDSTNETIRMVIMGVTMVIYLISLFFIAIVIGMICRKAFLREKVDLGIYKSVGFTTGSLRFQFSFRFVTVVLIGTVLGTILNVLTNDVLMNNMLYNIGITHFNTKYTVQNILIPCLWICSCTFVYSWLLSRKIKRVSCKMLIQE</sequence>
<evidence type="ECO:0000256" key="6">
    <source>
        <dbReference type="SAM" id="Coils"/>
    </source>
</evidence>
<evidence type="ECO:0000256" key="1">
    <source>
        <dbReference type="ARBA" id="ARBA00004651"/>
    </source>
</evidence>
<dbReference type="STRING" id="1120996.SAMN02746066_00394"/>
<dbReference type="PANTHER" id="PTHR30287:SF2">
    <property type="entry name" value="BLL1001 PROTEIN"/>
    <property type="match status" value="1"/>
</dbReference>
<feature type="transmembrane region" description="Helical" evidence="7">
    <location>
        <begin position="359"/>
        <end position="377"/>
    </location>
</feature>
<comment type="subcellular location">
    <subcellularLocation>
        <location evidence="1">Cell membrane</location>
        <topology evidence="1">Multi-pass membrane protein</topology>
    </subcellularLocation>
</comment>
<keyword evidence="9" id="KW-0449">Lipoprotein</keyword>
<evidence type="ECO:0000256" key="7">
    <source>
        <dbReference type="SAM" id="Phobius"/>
    </source>
</evidence>
<keyword evidence="10" id="KW-1185">Reference proteome</keyword>
<feature type="transmembrane region" description="Helical" evidence="7">
    <location>
        <begin position="317"/>
        <end position="339"/>
    </location>
</feature>
<evidence type="ECO:0000256" key="4">
    <source>
        <dbReference type="ARBA" id="ARBA00022989"/>
    </source>
</evidence>
<dbReference type="GO" id="GO:0005886">
    <property type="term" value="C:plasma membrane"/>
    <property type="evidence" value="ECO:0007669"/>
    <property type="project" value="UniProtKB-SubCell"/>
</dbReference>
<evidence type="ECO:0000313" key="10">
    <source>
        <dbReference type="Proteomes" id="UP000184038"/>
    </source>
</evidence>
<proteinExistence type="predicted"/>
<evidence type="ECO:0000256" key="2">
    <source>
        <dbReference type="ARBA" id="ARBA00022475"/>
    </source>
</evidence>
<keyword evidence="2" id="KW-1003">Cell membrane</keyword>
<protein>
    <submittedName>
        <fullName evidence="9">ABC-type transport system, involved in lipoprotein release, permease component</fullName>
    </submittedName>
</protein>
<dbReference type="PANTHER" id="PTHR30287">
    <property type="entry name" value="MEMBRANE COMPONENT OF PREDICTED ABC SUPERFAMILY METABOLITE UPTAKE TRANSPORTER"/>
    <property type="match status" value="1"/>
</dbReference>
<keyword evidence="3 7" id="KW-0812">Transmembrane</keyword>
<feature type="domain" description="ABC3 transporter permease C-terminal" evidence="8">
    <location>
        <begin position="661"/>
        <end position="778"/>
    </location>
</feature>
<dbReference type="RefSeq" id="WP_073282200.1">
    <property type="nucleotide sequence ID" value="NZ_FRCP01000005.1"/>
</dbReference>
<feature type="domain" description="ABC3 transporter permease C-terminal" evidence="8">
    <location>
        <begin position="268"/>
        <end position="387"/>
    </location>
</feature>
<evidence type="ECO:0000313" key="9">
    <source>
        <dbReference type="EMBL" id="SHL98829.1"/>
    </source>
</evidence>
<keyword evidence="6" id="KW-0175">Coiled coil</keyword>
<feature type="transmembrane region" description="Helical" evidence="7">
    <location>
        <begin position="754"/>
        <end position="773"/>
    </location>
</feature>
<evidence type="ECO:0000256" key="3">
    <source>
        <dbReference type="ARBA" id="ARBA00022692"/>
    </source>
</evidence>
<feature type="transmembrane region" description="Helical" evidence="7">
    <location>
        <begin position="653"/>
        <end position="677"/>
    </location>
</feature>
<dbReference type="OrthoDB" id="2011568at2"/>